<sequence length="149" mass="15751">MPLESPKLLTMMLAIAISMAMLVSRGQARFQPQVQAKVEAEAQVQFVLPDPLKCWGSIREAGVCANEVEDLILNGQIPSSVISPACCTALVDLGQNCWSNLFPFNPFFPAAVESYCAAVNGGSDLAPAPAENGAKMGSDSVDKSFSWGA</sequence>
<gene>
    <name evidence="1" type="ORF">Vadar_009769</name>
</gene>
<dbReference type="EMBL" id="CM037154">
    <property type="protein sequence ID" value="KAH7860133.1"/>
    <property type="molecule type" value="Genomic_DNA"/>
</dbReference>
<keyword evidence="2" id="KW-1185">Reference proteome</keyword>
<reference evidence="1 2" key="1">
    <citation type="journal article" date="2021" name="Hortic Res">
        <title>High-quality reference genome and annotation aids understanding of berry development for evergreen blueberry (Vaccinium darrowii).</title>
        <authorList>
            <person name="Yu J."/>
            <person name="Hulse-Kemp A.M."/>
            <person name="Babiker E."/>
            <person name="Staton M."/>
        </authorList>
    </citation>
    <scope>NUCLEOTIDE SEQUENCE [LARGE SCALE GENOMIC DNA]</scope>
    <source>
        <strain evidence="2">cv. NJ 8807/NJ 8810</strain>
        <tissue evidence="1">Young leaf</tissue>
    </source>
</reference>
<dbReference type="Proteomes" id="UP000828048">
    <property type="component" value="Chromosome 4"/>
</dbReference>
<protein>
    <submittedName>
        <fullName evidence="1">Uncharacterized protein</fullName>
    </submittedName>
</protein>
<evidence type="ECO:0000313" key="2">
    <source>
        <dbReference type="Proteomes" id="UP000828048"/>
    </source>
</evidence>
<evidence type="ECO:0000313" key="1">
    <source>
        <dbReference type="EMBL" id="KAH7860133.1"/>
    </source>
</evidence>
<comment type="caution">
    <text evidence="1">The sequence shown here is derived from an EMBL/GenBank/DDBJ whole genome shotgun (WGS) entry which is preliminary data.</text>
</comment>
<accession>A0ACB7Z490</accession>
<name>A0ACB7Z490_9ERIC</name>
<organism evidence="1 2">
    <name type="scientific">Vaccinium darrowii</name>
    <dbReference type="NCBI Taxonomy" id="229202"/>
    <lineage>
        <taxon>Eukaryota</taxon>
        <taxon>Viridiplantae</taxon>
        <taxon>Streptophyta</taxon>
        <taxon>Embryophyta</taxon>
        <taxon>Tracheophyta</taxon>
        <taxon>Spermatophyta</taxon>
        <taxon>Magnoliopsida</taxon>
        <taxon>eudicotyledons</taxon>
        <taxon>Gunneridae</taxon>
        <taxon>Pentapetalae</taxon>
        <taxon>asterids</taxon>
        <taxon>Ericales</taxon>
        <taxon>Ericaceae</taxon>
        <taxon>Vaccinioideae</taxon>
        <taxon>Vaccinieae</taxon>
        <taxon>Vaccinium</taxon>
    </lineage>
</organism>
<proteinExistence type="predicted"/>